<keyword evidence="2" id="KW-1185">Reference proteome</keyword>
<dbReference type="STRING" id="366533.SAMN05444339_10925"/>
<organism evidence="1 2">
    <name type="scientific">Loktanella atrilutea</name>
    <dbReference type="NCBI Taxonomy" id="366533"/>
    <lineage>
        <taxon>Bacteria</taxon>
        <taxon>Pseudomonadati</taxon>
        <taxon>Pseudomonadota</taxon>
        <taxon>Alphaproteobacteria</taxon>
        <taxon>Rhodobacterales</taxon>
        <taxon>Roseobacteraceae</taxon>
        <taxon>Loktanella</taxon>
    </lineage>
</organism>
<protein>
    <submittedName>
        <fullName evidence="1">Uncharacterized protein</fullName>
    </submittedName>
</protein>
<evidence type="ECO:0000313" key="2">
    <source>
        <dbReference type="Proteomes" id="UP000183987"/>
    </source>
</evidence>
<accession>A0A1M5D4V1</accession>
<name>A0A1M5D4V1_LOKAT</name>
<dbReference type="EMBL" id="FQUE01000009">
    <property type="protein sequence ID" value="SHF61877.1"/>
    <property type="molecule type" value="Genomic_DNA"/>
</dbReference>
<dbReference type="Proteomes" id="UP000183987">
    <property type="component" value="Unassembled WGS sequence"/>
</dbReference>
<dbReference type="AlphaFoldDB" id="A0A1M5D4V1"/>
<gene>
    <name evidence="1" type="ORF">SAMN05444339_10925</name>
</gene>
<evidence type="ECO:0000313" key="1">
    <source>
        <dbReference type="EMBL" id="SHF61877.1"/>
    </source>
</evidence>
<proteinExistence type="predicted"/>
<reference evidence="2" key="1">
    <citation type="submission" date="2016-11" db="EMBL/GenBank/DDBJ databases">
        <authorList>
            <person name="Varghese N."/>
            <person name="Submissions S."/>
        </authorList>
    </citation>
    <scope>NUCLEOTIDE SEQUENCE [LARGE SCALE GENOMIC DNA]</scope>
    <source>
        <strain evidence="2">DSM 29326</strain>
    </source>
</reference>
<sequence length="55" mass="6010">MRPNLEVPFLNDSPFDAPGIAVARFVALNRTTVPAIMSDIATARTVGYMKKPNAY</sequence>